<dbReference type="EMBL" id="QRVL01000001">
    <property type="protein sequence ID" value="RGS42540.1"/>
    <property type="molecule type" value="Genomic_DNA"/>
</dbReference>
<dbReference type="RefSeq" id="WP_014079274.1">
    <property type="nucleotide sequence ID" value="NZ_CAUGCI010000027.1"/>
</dbReference>
<reference evidence="2 3" key="1">
    <citation type="submission" date="2018-08" db="EMBL/GenBank/DDBJ databases">
        <title>A genome reference for cultivated species of the human gut microbiota.</title>
        <authorList>
            <person name="Zou Y."/>
            <person name="Xue W."/>
            <person name="Luo G."/>
        </authorList>
    </citation>
    <scope>NUCLEOTIDE SEQUENCE [LARGE SCALE GENOMIC DNA]</scope>
    <source>
        <strain evidence="2 3">AF22-12AC</strain>
    </source>
</reference>
<dbReference type="AlphaFoldDB" id="A0A395VBE9"/>
<dbReference type="GeneID" id="93722946"/>
<accession>A0A395VBE9</accession>
<evidence type="ECO:0000256" key="1">
    <source>
        <dbReference type="SAM" id="Phobius"/>
    </source>
</evidence>
<dbReference type="GO" id="GO:0016787">
    <property type="term" value="F:hydrolase activity"/>
    <property type="evidence" value="ECO:0007669"/>
    <property type="project" value="UniProtKB-KW"/>
</dbReference>
<sequence>MNRVKKIVRYLLFFGILAVIFLGLSRVFYPKDNSVEAGMPPRDVKVNGIFGAENNSLDVIFFGDSITFTSIKPVQIWEEQGIASYVCGQSGQIIPEAYNWLKQILEKQSPDIVVLETNLIYMDGSMADQLNHALELQLASDLPFYKYHNRWKNMDESDWSRQPEEPKPDFTMGYEKKTAIVPYTGGDYMQTESAKEPLAFVPESYLDAVHRLCEKNNIQMMLVSIPSPQSWNGSRHDAVTEYAQEHDVLYLDLNLYAEELGIDWKSDTLDGGDHLNEAGATKVSKYLGTFLKERYGLTDHRGNAAYTVWDRLVEDQ</sequence>
<feature type="transmembrane region" description="Helical" evidence="1">
    <location>
        <begin position="7"/>
        <end position="29"/>
    </location>
</feature>
<gene>
    <name evidence="2" type="ORF">DWX93_04310</name>
</gene>
<proteinExistence type="predicted"/>
<keyword evidence="1" id="KW-1133">Transmembrane helix</keyword>
<dbReference type="InterPro" id="IPR036514">
    <property type="entry name" value="SGNH_hydro_sf"/>
</dbReference>
<dbReference type="Gene3D" id="3.40.50.1110">
    <property type="entry name" value="SGNH hydrolase"/>
    <property type="match status" value="1"/>
</dbReference>
<dbReference type="OMA" id="DYTIVIN"/>
<name>A0A395VBE9_9FIRM</name>
<keyword evidence="1" id="KW-0472">Membrane</keyword>
<evidence type="ECO:0000313" key="2">
    <source>
        <dbReference type="EMBL" id="RGS42540.1"/>
    </source>
</evidence>
<evidence type="ECO:0000313" key="3">
    <source>
        <dbReference type="Proteomes" id="UP000266172"/>
    </source>
</evidence>
<protein>
    <submittedName>
        <fullName evidence="2">SGNH/GDSL hydrolase family protein</fullName>
    </submittedName>
</protein>
<comment type="caution">
    <text evidence="2">The sequence shown here is derived from an EMBL/GenBank/DDBJ whole genome shotgun (WGS) entry which is preliminary data.</text>
</comment>
<keyword evidence="2" id="KW-0378">Hydrolase</keyword>
<keyword evidence="1" id="KW-0812">Transmembrane</keyword>
<dbReference type="Proteomes" id="UP000266172">
    <property type="component" value="Unassembled WGS sequence"/>
</dbReference>
<dbReference type="SUPFAM" id="SSF52266">
    <property type="entry name" value="SGNH hydrolase"/>
    <property type="match status" value="1"/>
</dbReference>
<organism evidence="2 3">
    <name type="scientific">Roseburia hominis</name>
    <dbReference type="NCBI Taxonomy" id="301301"/>
    <lineage>
        <taxon>Bacteria</taxon>
        <taxon>Bacillati</taxon>
        <taxon>Bacillota</taxon>
        <taxon>Clostridia</taxon>
        <taxon>Lachnospirales</taxon>
        <taxon>Lachnospiraceae</taxon>
        <taxon>Roseburia</taxon>
    </lineage>
</organism>